<dbReference type="InterPro" id="IPR026961">
    <property type="entry name" value="PGG_dom"/>
</dbReference>
<evidence type="ECO:0000256" key="6">
    <source>
        <dbReference type="ARBA" id="ARBA00023136"/>
    </source>
</evidence>
<evidence type="ECO:0000256" key="3">
    <source>
        <dbReference type="ARBA" id="ARBA00022737"/>
    </source>
</evidence>
<dbReference type="InterPro" id="IPR036770">
    <property type="entry name" value="Ankyrin_rpt-contain_sf"/>
</dbReference>
<feature type="repeat" description="ANK" evidence="7">
    <location>
        <begin position="113"/>
        <end position="135"/>
    </location>
</feature>
<feature type="transmembrane region" description="Helical" evidence="9">
    <location>
        <begin position="368"/>
        <end position="391"/>
    </location>
</feature>
<dbReference type="InterPro" id="IPR002110">
    <property type="entry name" value="Ankyrin_rpt"/>
</dbReference>
<feature type="transmembrane region" description="Helical" evidence="9">
    <location>
        <begin position="398"/>
        <end position="422"/>
    </location>
</feature>
<dbReference type="EMBL" id="CM017323">
    <property type="protein sequence ID" value="KAE8021211.1"/>
    <property type="molecule type" value="Genomic_DNA"/>
</dbReference>
<organism evidence="11 12">
    <name type="scientific">Carpinus fangiana</name>
    <dbReference type="NCBI Taxonomy" id="176857"/>
    <lineage>
        <taxon>Eukaryota</taxon>
        <taxon>Viridiplantae</taxon>
        <taxon>Streptophyta</taxon>
        <taxon>Embryophyta</taxon>
        <taxon>Tracheophyta</taxon>
        <taxon>Spermatophyta</taxon>
        <taxon>Magnoliopsida</taxon>
        <taxon>eudicotyledons</taxon>
        <taxon>Gunneridae</taxon>
        <taxon>Pentapetalae</taxon>
        <taxon>rosids</taxon>
        <taxon>fabids</taxon>
        <taxon>Fagales</taxon>
        <taxon>Betulaceae</taxon>
        <taxon>Carpinus</taxon>
    </lineage>
</organism>
<evidence type="ECO:0000256" key="5">
    <source>
        <dbReference type="ARBA" id="ARBA00023043"/>
    </source>
</evidence>
<keyword evidence="12" id="KW-1185">Reference proteome</keyword>
<dbReference type="AlphaFoldDB" id="A0A5N6QXN6"/>
<keyword evidence="3" id="KW-0677">Repeat</keyword>
<dbReference type="Pfam" id="PF13962">
    <property type="entry name" value="PGG"/>
    <property type="match status" value="1"/>
</dbReference>
<name>A0A5N6QXN6_9ROSI</name>
<dbReference type="PROSITE" id="PS50297">
    <property type="entry name" value="ANK_REP_REGION"/>
    <property type="match status" value="2"/>
</dbReference>
<feature type="region of interest" description="Disordered" evidence="8">
    <location>
        <begin position="253"/>
        <end position="277"/>
    </location>
</feature>
<evidence type="ECO:0000313" key="12">
    <source>
        <dbReference type="Proteomes" id="UP000327013"/>
    </source>
</evidence>
<dbReference type="PANTHER" id="PTHR24186:SF37">
    <property type="entry name" value="PGG DOMAIN-CONTAINING PROTEIN"/>
    <property type="match status" value="1"/>
</dbReference>
<dbReference type="PANTHER" id="PTHR24186">
    <property type="entry name" value="PROTEIN PHOSPHATASE 1 REGULATORY SUBUNIT"/>
    <property type="match status" value="1"/>
</dbReference>
<comment type="subcellular location">
    <subcellularLocation>
        <location evidence="1">Membrane</location>
        <topology evidence="1">Multi-pass membrane protein</topology>
    </subcellularLocation>
</comment>
<dbReference type="SUPFAM" id="SSF48403">
    <property type="entry name" value="Ankyrin repeat"/>
    <property type="match status" value="1"/>
</dbReference>
<evidence type="ECO:0000256" key="4">
    <source>
        <dbReference type="ARBA" id="ARBA00022989"/>
    </source>
</evidence>
<accession>A0A5N6QXN6</accession>
<dbReference type="OrthoDB" id="1585477at2759"/>
<evidence type="ECO:0000313" key="11">
    <source>
        <dbReference type="EMBL" id="KAE8021211.1"/>
    </source>
</evidence>
<keyword evidence="2 9" id="KW-0812">Transmembrane</keyword>
<evidence type="ECO:0000256" key="2">
    <source>
        <dbReference type="ARBA" id="ARBA00022692"/>
    </source>
</evidence>
<dbReference type="SMART" id="SM00248">
    <property type="entry name" value="ANK"/>
    <property type="match status" value="5"/>
</dbReference>
<feature type="compositionally biased region" description="Polar residues" evidence="8">
    <location>
        <begin position="268"/>
        <end position="277"/>
    </location>
</feature>
<dbReference type="Pfam" id="PF12796">
    <property type="entry name" value="Ank_2"/>
    <property type="match status" value="2"/>
</dbReference>
<feature type="domain" description="PGG" evidence="10">
    <location>
        <begin position="300"/>
        <end position="423"/>
    </location>
</feature>
<evidence type="ECO:0000256" key="7">
    <source>
        <dbReference type="PROSITE-ProRule" id="PRU00023"/>
    </source>
</evidence>
<feature type="transmembrane region" description="Helical" evidence="9">
    <location>
        <begin position="307"/>
        <end position="325"/>
    </location>
</feature>
<dbReference type="GO" id="GO:0005886">
    <property type="term" value="C:plasma membrane"/>
    <property type="evidence" value="ECO:0007669"/>
    <property type="project" value="TreeGrafter"/>
</dbReference>
<evidence type="ECO:0000259" key="10">
    <source>
        <dbReference type="Pfam" id="PF13962"/>
    </source>
</evidence>
<keyword evidence="4 9" id="KW-1133">Transmembrane helix</keyword>
<protein>
    <recommendedName>
        <fullName evidence="10">PGG domain-containing protein</fullName>
    </recommendedName>
</protein>
<gene>
    <name evidence="11" type="ORF">FH972_007125</name>
</gene>
<feature type="transmembrane region" description="Helical" evidence="9">
    <location>
        <begin position="442"/>
        <end position="464"/>
    </location>
</feature>
<dbReference type="Proteomes" id="UP000327013">
    <property type="component" value="Chromosome 3"/>
</dbReference>
<sequence>MDRRQDEEENMVTVYEASLNGCVITLNGLIQRDPLLLNKISLTSLSDTPLHIAALLGHLQFCKVLVNKNPKLVEEVDSRGRTPLHLASAAGHIDLVKALLQANANVCLARDQDGRIPLHLASMRGRIDIIEELINARPESIQVNLEGDSVLHLCVQYNHLHALKLLVVLAKCEEFFLSSEDHDGNSILHLAVMLKQTKAVKYILSIPEIKTKVNARNKIGYTALDVLEVSPRDFKSFEIQNILKEAGVRRSTDLNSSLPMTPSALEAQPTQSKRPTQSRFRRWWGKVRSFLVKHWNHQGNWMEETRGTLMVVATVMATMAFQAGISPPGGVWQQDTSDPMAGSQCSKDVICEAGTAVLSYAYSSTYLLFLYFNTTSFFASLCVILLVITGYPLRSKFFIWLLTLAMIISVAFMTLTYIYAVILVTPDHLIDKVSSLALKLVYIWVGMVLIAGVIHIIRLLYWMVKKFIHLIRILYSMVKKLRNFIRKSTRGPAEDTTNV</sequence>
<proteinExistence type="predicted"/>
<dbReference type="PROSITE" id="PS50088">
    <property type="entry name" value="ANK_REPEAT"/>
    <property type="match status" value="2"/>
</dbReference>
<evidence type="ECO:0000256" key="1">
    <source>
        <dbReference type="ARBA" id="ARBA00004141"/>
    </source>
</evidence>
<evidence type="ECO:0000256" key="9">
    <source>
        <dbReference type="SAM" id="Phobius"/>
    </source>
</evidence>
<evidence type="ECO:0000256" key="8">
    <source>
        <dbReference type="SAM" id="MobiDB-lite"/>
    </source>
</evidence>
<feature type="repeat" description="ANK" evidence="7">
    <location>
        <begin position="79"/>
        <end position="111"/>
    </location>
</feature>
<keyword evidence="6 9" id="KW-0472">Membrane</keyword>
<dbReference type="Gene3D" id="1.25.40.20">
    <property type="entry name" value="Ankyrin repeat-containing domain"/>
    <property type="match status" value="1"/>
</dbReference>
<reference evidence="11 12" key="1">
    <citation type="submission" date="2019-06" db="EMBL/GenBank/DDBJ databases">
        <title>A chromosomal-level reference genome of Carpinus fangiana (Coryloideae, Betulaceae).</title>
        <authorList>
            <person name="Yang X."/>
            <person name="Wang Z."/>
            <person name="Zhang L."/>
            <person name="Hao G."/>
            <person name="Liu J."/>
            <person name="Yang Y."/>
        </authorList>
    </citation>
    <scope>NUCLEOTIDE SEQUENCE [LARGE SCALE GENOMIC DNA]</scope>
    <source>
        <strain evidence="11">Cfa_2016G</strain>
        <tissue evidence="11">Leaf</tissue>
    </source>
</reference>
<keyword evidence="5 7" id="KW-0040">ANK repeat</keyword>